<proteinExistence type="predicted"/>
<organism evidence="1 2">
    <name type="scientific">Desmophyllum pertusum</name>
    <dbReference type="NCBI Taxonomy" id="174260"/>
    <lineage>
        <taxon>Eukaryota</taxon>
        <taxon>Metazoa</taxon>
        <taxon>Cnidaria</taxon>
        <taxon>Anthozoa</taxon>
        <taxon>Hexacorallia</taxon>
        <taxon>Scleractinia</taxon>
        <taxon>Caryophylliina</taxon>
        <taxon>Caryophylliidae</taxon>
        <taxon>Desmophyllum</taxon>
    </lineage>
</organism>
<evidence type="ECO:0000313" key="2">
    <source>
        <dbReference type="Proteomes" id="UP001163046"/>
    </source>
</evidence>
<name>A0A9W9Z8G6_9CNID</name>
<reference evidence="1" key="1">
    <citation type="submission" date="2023-01" db="EMBL/GenBank/DDBJ databases">
        <title>Genome assembly of the deep-sea coral Lophelia pertusa.</title>
        <authorList>
            <person name="Herrera S."/>
            <person name="Cordes E."/>
        </authorList>
    </citation>
    <scope>NUCLEOTIDE SEQUENCE</scope>
    <source>
        <strain evidence="1">USNM1676648</strain>
        <tissue evidence="1">Polyp</tissue>
    </source>
</reference>
<dbReference type="Proteomes" id="UP001163046">
    <property type="component" value="Unassembled WGS sequence"/>
</dbReference>
<evidence type="ECO:0000313" key="1">
    <source>
        <dbReference type="EMBL" id="KAJ7375923.1"/>
    </source>
</evidence>
<gene>
    <name evidence="1" type="ORF">OS493_037988</name>
</gene>
<dbReference type="AlphaFoldDB" id="A0A9W9Z8G6"/>
<accession>A0A9W9Z8G6</accession>
<protein>
    <submittedName>
        <fullName evidence="1">Uncharacterized protein</fullName>
    </submittedName>
</protein>
<sequence length="104" mass="12301">MRTNSTRQWEKIKQKDTWNWRMSKALPISEEHRQIRWRSREQDSKAEQAFNTLRPVLIINTIKSKLRIFTTNVKSIGSPVRFRDLKNHKGSISSKLQPSPTNVL</sequence>
<keyword evidence="2" id="KW-1185">Reference proteome</keyword>
<comment type="caution">
    <text evidence="1">The sequence shown here is derived from an EMBL/GenBank/DDBJ whole genome shotgun (WGS) entry which is preliminary data.</text>
</comment>
<dbReference type="EMBL" id="MU826431">
    <property type="protein sequence ID" value="KAJ7375923.1"/>
    <property type="molecule type" value="Genomic_DNA"/>
</dbReference>